<dbReference type="Gene3D" id="3.40.50.2020">
    <property type="match status" value="1"/>
</dbReference>
<keyword evidence="3" id="KW-1185">Reference proteome</keyword>
<evidence type="ECO:0000313" key="3">
    <source>
        <dbReference type="Proteomes" id="UP000321291"/>
    </source>
</evidence>
<dbReference type="InterPro" id="IPR029057">
    <property type="entry name" value="PRTase-like"/>
</dbReference>
<dbReference type="GO" id="GO:0016757">
    <property type="term" value="F:glycosyltransferase activity"/>
    <property type="evidence" value="ECO:0007669"/>
    <property type="project" value="UniProtKB-KW"/>
</dbReference>
<sequence length="169" mass="18879">MAKDSILSKSSAREKLHRMALQIAENLSDENQQLILIGVAQNGTAMAHQLKGFLKQYIDSDIQILTVSLDKINPDEVTLSASQDFNDKSVIIIDDVSNSGKTLLYATKPLLAYRPRRIQTLVMIERMHRQFPIKPDYIGLSLATTGEDHIRVEIQDGEITGVIFDTIGK</sequence>
<evidence type="ECO:0000313" key="2">
    <source>
        <dbReference type="EMBL" id="QEC72749.1"/>
    </source>
</evidence>
<feature type="domain" description="Phosphoribosyltransferase" evidence="1">
    <location>
        <begin position="13"/>
        <end position="146"/>
    </location>
</feature>
<dbReference type="EMBL" id="CP042434">
    <property type="protein sequence ID" value="QEC72749.1"/>
    <property type="molecule type" value="Genomic_DNA"/>
</dbReference>
<name>A0A5B8VN17_9BACT</name>
<gene>
    <name evidence="2" type="ORF">FSB73_14765</name>
</gene>
<dbReference type="InterPro" id="IPR050137">
    <property type="entry name" value="PyrR_bifunctional"/>
</dbReference>
<evidence type="ECO:0000259" key="1">
    <source>
        <dbReference type="Pfam" id="PF00156"/>
    </source>
</evidence>
<dbReference type="Proteomes" id="UP000321291">
    <property type="component" value="Chromosome"/>
</dbReference>
<reference evidence="2 3" key="1">
    <citation type="journal article" date="2017" name="Int. J. Syst. Evol. Microbiol.">
        <title>Arachidicoccus ginsenosidivorans sp. nov., with ginsenoside-converting activity isolated from ginseng cultivating soil.</title>
        <authorList>
            <person name="Siddiqi M.Z."/>
            <person name="Aslam Z."/>
            <person name="Im W.T."/>
        </authorList>
    </citation>
    <scope>NUCLEOTIDE SEQUENCE [LARGE SCALE GENOMIC DNA]</scope>
    <source>
        <strain evidence="2 3">Gsoil 809</strain>
    </source>
</reference>
<dbReference type="PANTHER" id="PTHR11608:SF0">
    <property type="entry name" value="BIFUNCTIONAL PROTEIN PYRR"/>
    <property type="match status" value="1"/>
</dbReference>
<proteinExistence type="predicted"/>
<dbReference type="KEGG" id="agi:FSB73_14765"/>
<dbReference type="SUPFAM" id="SSF53271">
    <property type="entry name" value="PRTase-like"/>
    <property type="match status" value="1"/>
</dbReference>
<dbReference type="CDD" id="cd06223">
    <property type="entry name" value="PRTases_typeI"/>
    <property type="match status" value="1"/>
</dbReference>
<organism evidence="2 3">
    <name type="scientific">Arachidicoccus ginsenosidivorans</name>
    <dbReference type="NCBI Taxonomy" id="496057"/>
    <lineage>
        <taxon>Bacteria</taxon>
        <taxon>Pseudomonadati</taxon>
        <taxon>Bacteroidota</taxon>
        <taxon>Chitinophagia</taxon>
        <taxon>Chitinophagales</taxon>
        <taxon>Chitinophagaceae</taxon>
        <taxon>Arachidicoccus</taxon>
    </lineage>
</organism>
<accession>A0A5B8VN17</accession>
<dbReference type="RefSeq" id="WP_146783761.1">
    <property type="nucleotide sequence ID" value="NZ_CP042434.1"/>
</dbReference>
<dbReference type="PANTHER" id="PTHR11608">
    <property type="entry name" value="BIFUNCTIONAL PROTEIN PYRR"/>
    <property type="match status" value="1"/>
</dbReference>
<dbReference type="InterPro" id="IPR000836">
    <property type="entry name" value="PRTase_dom"/>
</dbReference>
<dbReference type="AlphaFoldDB" id="A0A5B8VN17"/>
<keyword evidence="2" id="KW-0808">Transferase</keyword>
<keyword evidence="2" id="KW-0328">Glycosyltransferase</keyword>
<protein>
    <submittedName>
        <fullName evidence="2">Phosphoribosyltransferase</fullName>
    </submittedName>
</protein>
<dbReference type="Pfam" id="PF00156">
    <property type="entry name" value="Pribosyltran"/>
    <property type="match status" value="1"/>
</dbReference>
<dbReference type="OrthoDB" id="664757at2"/>